<dbReference type="AlphaFoldDB" id="A0AAV4MJW3"/>
<sequence>MREFSREERYRLLSPAQGKNNFTPLNGQKPSWTGDVIFIPLEVLTTSSGNMYLSGIRKRPKDDDEGIINCHVDDQAWAIR</sequence>
<reference evidence="1 2" key="1">
    <citation type="submission" date="2021-06" db="EMBL/GenBank/DDBJ databases">
        <title>Caerostris extrusa draft genome.</title>
        <authorList>
            <person name="Kono N."/>
            <person name="Arakawa K."/>
        </authorList>
    </citation>
    <scope>NUCLEOTIDE SEQUENCE [LARGE SCALE GENOMIC DNA]</scope>
</reference>
<name>A0AAV4MJW3_CAEEX</name>
<protein>
    <submittedName>
        <fullName evidence="1">Uncharacterized protein</fullName>
    </submittedName>
</protein>
<organism evidence="1 2">
    <name type="scientific">Caerostris extrusa</name>
    <name type="common">Bark spider</name>
    <name type="synonym">Caerostris bankana</name>
    <dbReference type="NCBI Taxonomy" id="172846"/>
    <lineage>
        <taxon>Eukaryota</taxon>
        <taxon>Metazoa</taxon>
        <taxon>Ecdysozoa</taxon>
        <taxon>Arthropoda</taxon>
        <taxon>Chelicerata</taxon>
        <taxon>Arachnida</taxon>
        <taxon>Araneae</taxon>
        <taxon>Araneomorphae</taxon>
        <taxon>Entelegynae</taxon>
        <taxon>Araneoidea</taxon>
        <taxon>Araneidae</taxon>
        <taxon>Caerostris</taxon>
    </lineage>
</organism>
<evidence type="ECO:0000313" key="2">
    <source>
        <dbReference type="Proteomes" id="UP001054945"/>
    </source>
</evidence>
<proteinExistence type="predicted"/>
<comment type="caution">
    <text evidence="1">The sequence shown here is derived from an EMBL/GenBank/DDBJ whole genome shotgun (WGS) entry which is preliminary data.</text>
</comment>
<keyword evidence="2" id="KW-1185">Reference proteome</keyword>
<dbReference type="EMBL" id="BPLR01019863">
    <property type="protein sequence ID" value="GIX72623.1"/>
    <property type="molecule type" value="Genomic_DNA"/>
</dbReference>
<accession>A0AAV4MJW3</accession>
<evidence type="ECO:0000313" key="1">
    <source>
        <dbReference type="EMBL" id="GIX72623.1"/>
    </source>
</evidence>
<gene>
    <name evidence="1" type="ORF">CEXT_393761</name>
</gene>
<dbReference type="Proteomes" id="UP001054945">
    <property type="component" value="Unassembled WGS sequence"/>
</dbReference>